<accession>A0ACA9QE25</accession>
<evidence type="ECO:0000313" key="1">
    <source>
        <dbReference type="EMBL" id="CAG8749032.1"/>
    </source>
</evidence>
<reference evidence="1" key="1">
    <citation type="submission" date="2021-06" db="EMBL/GenBank/DDBJ databases">
        <authorList>
            <person name="Kallberg Y."/>
            <person name="Tangrot J."/>
            <person name="Rosling A."/>
        </authorList>
    </citation>
    <scope>NUCLEOTIDE SEQUENCE</scope>
    <source>
        <strain evidence="1">IL203A</strain>
    </source>
</reference>
<feature type="non-terminal residue" evidence="1">
    <location>
        <position position="42"/>
    </location>
</feature>
<comment type="caution">
    <text evidence="1">The sequence shown here is derived from an EMBL/GenBank/DDBJ whole genome shotgun (WGS) entry which is preliminary data.</text>
</comment>
<gene>
    <name evidence="1" type="ORF">DHETER_LOCUS14521</name>
</gene>
<protein>
    <submittedName>
        <fullName evidence="1">6121_t:CDS:1</fullName>
    </submittedName>
</protein>
<proteinExistence type="predicted"/>
<evidence type="ECO:0000313" key="2">
    <source>
        <dbReference type="Proteomes" id="UP000789702"/>
    </source>
</evidence>
<name>A0ACA9QE25_9GLOM</name>
<keyword evidence="2" id="KW-1185">Reference proteome</keyword>
<feature type="non-terminal residue" evidence="1">
    <location>
        <position position="1"/>
    </location>
</feature>
<organism evidence="1 2">
    <name type="scientific">Dentiscutata heterogama</name>
    <dbReference type="NCBI Taxonomy" id="1316150"/>
    <lineage>
        <taxon>Eukaryota</taxon>
        <taxon>Fungi</taxon>
        <taxon>Fungi incertae sedis</taxon>
        <taxon>Mucoromycota</taxon>
        <taxon>Glomeromycotina</taxon>
        <taxon>Glomeromycetes</taxon>
        <taxon>Diversisporales</taxon>
        <taxon>Gigasporaceae</taxon>
        <taxon>Dentiscutata</taxon>
    </lineage>
</organism>
<sequence length="42" mass="4972">TLQQRIFPTLFDNLKLKFDMLCSGNFDRINEVCLRLVMIILV</sequence>
<dbReference type="EMBL" id="CAJVPU010045154">
    <property type="protein sequence ID" value="CAG8749032.1"/>
    <property type="molecule type" value="Genomic_DNA"/>
</dbReference>
<dbReference type="Proteomes" id="UP000789702">
    <property type="component" value="Unassembled WGS sequence"/>
</dbReference>